<proteinExistence type="predicted"/>
<evidence type="ECO:0000313" key="1">
    <source>
        <dbReference type="EMBL" id="KAL3272492.1"/>
    </source>
</evidence>
<organism evidence="1 2">
    <name type="scientific">Cryptolaemus montrouzieri</name>
    <dbReference type="NCBI Taxonomy" id="559131"/>
    <lineage>
        <taxon>Eukaryota</taxon>
        <taxon>Metazoa</taxon>
        <taxon>Ecdysozoa</taxon>
        <taxon>Arthropoda</taxon>
        <taxon>Hexapoda</taxon>
        <taxon>Insecta</taxon>
        <taxon>Pterygota</taxon>
        <taxon>Neoptera</taxon>
        <taxon>Endopterygota</taxon>
        <taxon>Coleoptera</taxon>
        <taxon>Polyphaga</taxon>
        <taxon>Cucujiformia</taxon>
        <taxon>Coccinelloidea</taxon>
        <taxon>Coccinellidae</taxon>
        <taxon>Scymninae</taxon>
        <taxon>Scymnini</taxon>
        <taxon>Cryptolaemus</taxon>
    </lineage>
</organism>
<protein>
    <recommendedName>
        <fullName evidence="3">CDT1 Geminin-binding domain-containing protein</fullName>
    </recommendedName>
</protein>
<evidence type="ECO:0008006" key="3">
    <source>
        <dbReference type="Google" id="ProtNLM"/>
    </source>
</evidence>
<name>A0ABD2N1U4_9CUCU</name>
<evidence type="ECO:0000313" key="2">
    <source>
        <dbReference type="Proteomes" id="UP001516400"/>
    </source>
</evidence>
<dbReference type="Proteomes" id="UP001516400">
    <property type="component" value="Unassembled WGS sequence"/>
</dbReference>
<comment type="caution">
    <text evidence="1">The sequence shown here is derived from an EMBL/GenBank/DDBJ whole genome shotgun (WGS) entry which is preliminary data.</text>
</comment>
<gene>
    <name evidence="1" type="ORF">HHI36_013970</name>
</gene>
<sequence length="539" mass="62085">MYIISNLTRDKNVQNRIEQSKLKAELNILNKEQKDELRMHDSEAQRFRSKYSKISLYANEFSEAAGVKMYQTHNPGFCYKRNGDHKTPPMISSIPSMDFEFSDIGHSFSSTSLDIAKDDADEQKLFRDCRLNSRLLVNEKIKEILVSVLGALRKSKSEKFAQIVNHCQDKVYLKKIFNKGSMQDFLKMLRSYSVITSCESYYLTPKIKQIPIHLEVRTIFSHLENVILQIRKYVLQIPSKTKNEWKSVYEFEEDIIDDDVTSMASQQMVIFEGSRSSKSARAKRSSKSVISKASQIPKKKSDFLESTASSLVTRSYKNFVSRNIQAVEGKSVTRKIFEDQEPNNISVNMYKSQFLKKILSADYFPPNIRHYVAPSKISNVSSDTLEEIVEKQPEEDKTSEVLLKSIFPEKCSFIKKTSCCACQEKWKQCLPSPKIPTYKKFGLDVFENPFKTNRLNQLSSMINEELFRLDSYDSRYSVNNKNIKMKILKNPSAITAPENEVPTVADSVDISPYDLARISHEIAEKETCKKLNIFLQESV</sequence>
<dbReference type="EMBL" id="JABFTP020000062">
    <property type="protein sequence ID" value="KAL3272492.1"/>
    <property type="molecule type" value="Genomic_DNA"/>
</dbReference>
<accession>A0ABD2N1U4</accession>
<reference evidence="1 2" key="1">
    <citation type="journal article" date="2021" name="BMC Biol.">
        <title>Horizontally acquired antibacterial genes associated with adaptive radiation of ladybird beetles.</title>
        <authorList>
            <person name="Li H.S."/>
            <person name="Tang X.F."/>
            <person name="Huang Y.H."/>
            <person name="Xu Z.Y."/>
            <person name="Chen M.L."/>
            <person name="Du X.Y."/>
            <person name="Qiu B.Y."/>
            <person name="Chen P.T."/>
            <person name="Zhang W."/>
            <person name="Slipinski A."/>
            <person name="Escalona H.E."/>
            <person name="Waterhouse R.M."/>
            <person name="Zwick A."/>
            <person name="Pang H."/>
        </authorList>
    </citation>
    <scope>NUCLEOTIDE SEQUENCE [LARGE SCALE GENOMIC DNA]</scope>
    <source>
        <strain evidence="1">SYSU2018</strain>
    </source>
</reference>
<dbReference type="AlphaFoldDB" id="A0ABD2N1U4"/>
<keyword evidence="2" id="KW-1185">Reference proteome</keyword>